<feature type="transmembrane region" description="Helical" evidence="1">
    <location>
        <begin position="510"/>
        <end position="532"/>
    </location>
</feature>
<feature type="transmembrane region" description="Helical" evidence="1">
    <location>
        <begin position="365"/>
        <end position="385"/>
    </location>
</feature>
<dbReference type="EMBL" id="CAVLGL010000068">
    <property type="protein sequence ID" value="CAK1584161.1"/>
    <property type="molecule type" value="Genomic_DNA"/>
</dbReference>
<feature type="transmembrane region" description="Helical" evidence="1">
    <location>
        <begin position="477"/>
        <end position="498"/>
    </location>
</feature>
<evidence type="ECO:0000256" key="1">
    <source>
        <dbReference type="SAM" id="Phobius"/>
    </source>
</evidence>
<evidence type="ECO:0000259" key="3">
    <source>
        <dbReference type="Pfam" id="PF01757"/>
    </source>
</evidence>
<dbReference type="GO" id="GO:0016747">
    <property type="term" value="F:acyltransferase activity, transferring groups other than amino-acyl groups"/>
    <property type="evidence" value="ECO:0007669"/>
    <property type="project" value="InterPro"/>
</dbReference>
<protein>
    <recommendedName>
        <fullName evidence="3">Acyltransferase 3 domain-containing protein</fullName>
    </recommendedName>
</protein>
<feature type="transmembrane region" description="Helical" evidence="1">
    <location>
        <begin position="301"/>
        <end position="322"/>
    </location>
</feature>
<feature type="signal peptide" evidence="2">
    <location>
        <begin position="1"/>
        <end position="19"/>
    </location>
</feature>
<dbReference type="InterPro" id="IPR052728">
    <property type="entry name" value="O2_lipid_transport_reg"/>
</dbReference>
<accession>A0AAV1KQV7</accession>
<feature type="transmembrane region" description="Helical" evidence="1">
    <location>
        <begin position="392"/>
        <end position="411"/>
    </location>
</feature>
<name>A0AAV1KQV7_9NEOP</name>
<dbReference type="InterPro" id="IPR002656">
    <property type="entry name" value="Acyl_transf_3_dom"/>
</dbReference>
<proteinExistence type="predicted"/>
<dbReference type="Proteomes" id="UP001314205">
    <property type="component" value="Unassembled WGS sequence"/>
</dbReference>
<dbReference type="PANTHER" id="PTHR11161">
    <property type="entry name" value="O-ACYLTRANSFERASE"/>
    <property type="match status" value="1"/>
</dbReference>
<feature type="transmembrane region" description="Helical" evidence="1">
    <location>
        <begin position="219"/>
        <end position="238"/>
    </location>
</feature>
<keyword evidence="5" id="KW-1185">Reference proteome</keyword>
<feature type="transmembrane region" description="Helical" evidence="1">
    <location>
        <begin position="151"/>
        <end position="175"/>
    </location>
</feature>
<feature type="chain" id="PRO_5043830404" description="Acyltransferase 3 domain-containing protein" evidence="2">
    <location>
        <begin position="20"/>
        <end position="639"/>
    </location>
</feature>
<keyword evidence="1" id="KW-0812">Transmembrane</keyword>
<feature type="transmembrane region" description="Helical" evidence="1">
    <location>
        <begin position="446"/>
        <end position="462"/>
    </location>
</feature>
<feature type="transmembrane region" description="Helical" evidence="1">
    <location>
        <begin position="253"/>
        <end position="280"/>
    </location>
</feature>
<keyword evidence="1" id="KW-0472">Membrane</keyword>
<keyword evidence="2" id="KW-0732">Signal</keyword>
<evidence type="ECO:0000313" key="5">
    <source>
        <dbReference type="Proteomes" id="UP001314205"/>
    </source>
</evidence>
<evidence type="ECO:0000313" key="4">
    <source>
        <dbReference type="EMBL" id="CAK1584161.1"/>
    </source>
</evidence>
<feature type="domain" description="Acyltransferase 3" evidence="3">
    <location>
        <begin position="214"/>
        <end position="598"/>
    </location>
</feature>
<reference evidence="4 5" key="1">
    <citation type="submission" date="2023-11" db="EMBL/GenBank/DDBJ databases">
        <authorList>
            <person name="Hedman E."/>
            <person name="Englund M."/>
            <person name="Stromberg M."/>
            <person name="Nyberg Akerstrom W."/>
            <person name="Nylinder S."/>
            <person name="Jareborg N."/>
            <person name="Kallberg Y."/>
            <person name="Kronander E."/>
        </authorList>
    </citation>
    <scope>NUCLEOTIDE SEQUENCE [LARGE SCALE GENOMIC DNA]</scope>
</reference>
<organism evidence="4 5">
    <name type="scientific">Parnassius mnemosyne</name>
    <name type="common">clouded apollo</name>
    <dbReference type="NCBI Taxonomy" id="213953"/>
    <lineage>
        <taxon>Eukaryota</taxon>
        <taxon>Metazoa</taxon>
        <taxon>Ecdysozoa</taxon>
        <taxon>Arthropoda</taxon>
        <taxon>Hexapoda</taxon>
        <taxon>Insecta</taxon>
        <taxon>Pterygota</taxon>
        <taxon>Neoptera</taxon>
        <taxon>Endopterygota</taxon>
        <taxon>Lepidoptera</taxon>
        <taxon>Glossata</taxon>
        <taxon>Ditrysia</taxon>
        <taxon>Papilionoidea</taxon>
        <taxon>Papilionidae</taxon>
        <taxon>Parnassiinae</taxon>
        <taxon>Parnassini</taxon>
        <taxon>Parnassius</taxon>
        <taxon>Driopa</taxon>
    </lineage>
</organism>
<sequence>MNINIFLLITLFLIQRSHGVIYELNDTEYDKMPPMFHLEPYGPCVHEPGGVYCTVELKLVSDGPSELMTMIEEYSLRREMHLNHSRLHRGVCVTRTCKDYLSQNTSADIHLVLEGCLNDTFWKQYKLKSKLSTEVLCNDLDNKMDIDYGDIAVAVICLAILMLNIIGSLYDFMFVPNKESKGNKLLMCFSIRRNWKKLVARPADGPDPRLRRLKGFNGLRTISIIIVIMEHSLLPFIISANDSHELERKYYNIIYHILIDGALVVQTFFVMSGCLLSYNLQLYAEKRDINWTMIPKGILQRWFRLTPSYAVVLAITTTWLRFAGSGPLWQSAVGVEVKDCRRDGWLNLIYLNNYIDESQCMPQTWYIAADMQLYIAGLIILTLATSVISRKIVLSVLFVVGLIIPACHTYIQNLDAGLIISPELVRDYFVKDRTFNHTYKRGHTNIASYILGISLGMLIYYLQKNEFSVEKYKKFKLIYWATLPVMLILLPSGSFFYFFQNNPSLYLKAIYSGVARPIFGSIIVLIILGMAFKLENVYRGILEWNGWATPARISYSAYILHVLFVRSLTGSRTTLIHVSVAYVVLFTLGTVIITYLVSYPYWLLVEAPSVSLSKIIFSLGAKEKSKAEAEVRKSERIPA</sequence>
<dbReference type="AlphaFoldDB" id="A0AAV1KQV7"/>
<dbReference type="PANTHER" id="PTHR11161:SF22">
    <property type="entry name" value="ACYLTRANSFERASE 3 DOMAIN-CONTAINING PROTEIN-RELATED"/>
    <property type="match status" value="1"/>
</dbReference>
<keyword evidence="1" id="KW-1133">Transmembrane helix</keyword>
<dbReference type="Pfam" id="PF01757">
    <property type="entry name" value="Acyl_transf_3"/>
    <property type="match status" value="1"/>
</dbReference>
<gene>
    <name evidence="4" type="ORF">PARMNEM_LOCUS5470</name>
</gene>
<feature type="transmembrane region" description="Helical" evidence="1">
    <location>
        <begin position="575"/>
        <end position="597"/>
    </location>
</feature>
<evidence type="ECO:0000256" key="2">
    <source>
        <dbReference type="SAM" id="SignalP"/>
    </source>
</evidence>
<comment type="caution">
    <text evidence="4">The sequence shown here is derived from an EMBL/GenBank/DDBJ whole genome shotgun (WGS) entry which is preliminary data.</text>
</comment>